<evidence type="ECO:0000259" key="4">
    <source>
        <dbReference type="Pfam" id="PF04321"/>
    </source>
</evidence>
<comment type="function">
    <text evidence="2">Catalyzes the reduction of dTDP-6-deoxy-L-lyxo-4-hexulose to yield dTDP-L-rhamnose.</text>
</comment>
<evidence type="ECO:0000256" key="2">
    <source>
        <dbReference type="RuleBase" id="RU364082"/>
    </source>
</evidence>
<dbReference type="PANTHER" id="PTHR10491">
    <property type="entry name" value="DTDP-4-DEHYDRORHAMNOSE REDUCTASE"/>
    <property type="match status" value="1"/>
</dbReference>
<dbReference type="InterPro" id="IPR029903">
    <property type="entry name" value="RmlD-like-bd"/>
</dbReference>
<dbReference type="Proteomes" id="UP000317039">
    <property type="component" value="Chromosome"/>
</dbReference>
<dbReference type="EMBL" id="CP041695">
    <property type="protein sequence ID" value="QDP77955.1"/>
    <property type="molecule type" value="Genomic_DNA"/>
</dbReference>
<dbReference type="Gene3D" id="3.40.50.720">
    <property type="entry name" value="NAD(P)-binding Rossmann-like Domain"/>
    <property type="match status" value="1"/>
</dbReference>
<dbReference type="KEGG" id="nod:FOH10_03535"/>
<dbReference type="GO" id="GO:0019305">
    <property type="term" value="P:dTDP-rhamnose biosynthetic process"/>
    <property type="evidence" value="ECO:0007669"/>
    <property type="project" value="UniProtKB-UniPathway"/>
</dbReference>
<dbReference type="NCBIfam" id="TIGR01214">
    <property type="entry name" value="rmlD"/>
    <property type="match status" value="1"/>
</dbReference>
<dbReference type="AlphaFoldDB" id="A0A516NGD5"/>
<dbReference type="InterPro" id="IPR036291">
    <property type="entry name" value="NAD(P)-bd_dom_sf"/>
</dbReference>
<feature type="domain" description="RmlD-like substrate binding" evidence="4">
    <location>
        <begin position="41"/>
        <end position="314"/>
    </location>
</feature>
<proteinExistence type="inferred from homology"/>
<evidence type="ECO:0000313" key="6">
    <source>
        <dbReference type="Proteomes" id="UP000317039"/>
    </source>
</evidence>
<dbReference type="CDD" id="cd05254">
    <property type="entry name" value="dTDP_HR_like_SDR_e"/>
    <property type="match status" value="1"/>
</dbReference>
<evidence type="ECO:0000256" key="1">
    <source>
        <dbReference type="ARBA" id="ARBA00010944"/>
    </source>
</evidence>
<name>A0A516NGD5_9NOCA</name>
<dbReference type="InterPro" id="IPR005913">
    <property type="entry name" value="dTDP_dehydrorham_reduct"/>
</dbReference>
<keyword evidence="2 5" id="KW-0560">Oxidoreductase</keyword>
<dbReference type="SUPFAM" id="SSF51735">
    <property type="entry name" value="NAD(P)-binding Rossmann-fold domains"/>
    <property type="match status" value="1"/>
</dbReference>
<comment type="pathway">
    <text evidence="2">Carbohydrate biosynthesis; dTDP-L-rhamnose biosynthesis.</text>
</comment>
<feature type="region of interest" description="Disordered" evidence="3">
    <location>
        <begin position="1"/>
        <end position="20"/>
    </location>
</feature>
<comment type="similarity">
    <text evidence="1 2">Belongs to the dTDP-4-dehydrorhamnose reductase family.</text>
</comment>
<accession>A0A516NGD5</accession>
<dbReference type="UniPathway" id="UPA00124"/>
<dbReference type="Gene3D" id="3.90.25.10">
    <property type="entry name" value="UDP-galactose 4-epimerase, domain 1"/>
    <property type="match status" value="1"/>
</dbReference>
<evidence type="ECO:0000256" key="3">
    <source>
        <dbReference type="SAM" id="MobiDB-lite"/>
    </source>
</evidence>
<evidence type="ECO:0000313" key="5">
    <source>
        <dbReference type="EMBL" id="QDP77955.1"/>
    </source>
</evidence>
<dbReference type="GO" id="GO:0008831">
    <property type="term" value="F:dTDP-4-dehydrorhamnose reductase activity"/>
    <property type="evidence" value="ECO:0007669"/>
    <property type="project" value="UniProtKB-EC"/>
</dbReference>
<organism evidence="5 6">
    <name type="scientific">Nocardia otitidiscaviarum</name>
    <dbReference type="NCBI Taxonomy" id="1823"/>
    <lineage>
        <taxon>Bacteria</taxon>
        <taxon>Bacillati</taxon>
        <taxon>Actinomycetota</taxon>
        <taxon>Actinomycetes</taxon>
        <taxon>Mycobacteriales</taxon>
        <taxon>Nocardiaceae</taxon>
        <taxon>Nocardia</taxon>
    </lineage>
</organism>
<sequence>MATARRGRRRSGRSHRVAARSARRARLTGVTLPSVTPVTGRLVVTGARGQLGRALLDLAPDARGYTHADLDITDLDAVRAALRCGDVVINCAAYTAVDRAETDIDAACAVNARGPMALAVACGEVGARLIHVSTDYVFPGTGSRPYETADPTGPTSVYGKSKLAGERAVADLLPETGHIVRTAWVYTGTGSDFVATMRRLERERETVDVVDDQIGSPTYAPDLAAALVELAEQPDAPRILHAANAGQASWFDLARAVFAGVGADPDRVRPCSTSAFPRPAPRPAYSVLSTASWTAAGLSPLRPWQDALNDALAAASD</sequence>
<dbReference type="PANTHER" id="PTHR10491:SF4">
    <property type="entry name" value="METHIONINE ADENOSYLTRANSFERASE 2 SUBUNIT BETA"/>
    <property type="match status" value="1"/>
</dbReference>
<keyword evidence="2" id="KW-0521">NADP</keyword>
<protein>
    <recommendedName>
        <fullName evidence="2">dTDP-4-dehydrorhamnose reductase</fullName>
        <ecNumber evidence="2">1.1.1.133</ecNumber>
    </recommendedName>
</protein>
<dbReference type="EC" id="1.1.1.133" evidence="2"/>
<dbReference type="Pfam" id="PF04321">
    <property type="entry name" value="RmlD_sub_bind"/>
    <property type="match status" value="1"/>
</dbReference>
<dbReference type="GO" id="GO:0005829">
    <property type="term" value="C:cytosol"/>
    <property type="evidence" value="ECO:0007669"/>
    <property type="project" value="TreeGrafter"/>
</dbReference>
<gene>
    <name evidence="5" type="primary">rfbD</name>
    <name evidence="5" type="ORF">FOH10_03535</name>
</gene>
<reference evidence="5 6" key="1">
    <citation type="submission" date="2019-07" db="EMBL/GenBank/DDBJ databases">
        <title>Complete Genome Sequence and Methylome Analysis of Nocardia otitidis-caviarum NEB252.</title>
        <authorList>
            <person name="Fomenkov A."/>
            <person name="Anton B.P."/>
            <person name="Vincze T."/>
            <person name="Roberts R.J."/>
        </authorList>
    </citation>
    <scope>NUCLEOTIDE SEQUENCE [LARGE SCALE GENOMIC DNA]</scope>
    <source>
        <strain evidence="5 6">NEB252</strain>
    </source>
</reference>